<dbReference type="Proteomes" id="UP000249661">
    <property type="component" value="Unassembled WGS sequence"/>
</dbReference>
<dbReference type="EMBL" id="KZ824956">
    <property type="protein sequence ID" value="RAH70212.1"/>
    <property type="molecule type" value="Genomic_DNA"/>
</dbReference>
<name>A0ACD1H9H7_9EURO</name>
<evidence type="ECO:0000313" key="1">
    <source>
        <dbReference type="EMBL" id="RAH70212.1"/>
    </source>
</evidence>
<reference evidence="1" key="1">
    <citation type="submission" date="2018-02" db="EMBL/GenBank/DDBJ databases">
        <title>The genomes of Aspergillus section Nigri reveals drivers in fungal speciation.</title>
        <authorList>
            <consortium name="DOE Joint Genome Institute"/>
            <person name="Vesth T.C."/>
            <person name="Nybo J."/>
            <person name="Theobald S."/>
            <person name="Brandl J."/>
            <person name="Frisvad J.C."/>
            <person name="Nielsen K.F."/>
            <person name="Lyhne E.K."/>
            <person name="Kogle M.E."/>
            <person name="Kuo A."/>
            <person name="Riley R."/>
            <person name="Clum A."/>
            <person name="Nolan M."/>
            <person name="Lipzen A."/>
            <person name="Salamov A."/>
            <person name="Henrissat B."/>
            <person name="Wiebenga A."/>
            <person name="De vries R.P."/>
            <person name="Grigoriev I.V."/>
            <person name="Mortensen U.H."/>
            <person name="Andersen M.R."/>
            <person name="Baker S.E."/>
        </authorList>
    </citation>
    <scope>NUCLEOTIDE SEQUENCE</scope>
    <source>
        <strain evidence="1">CBS 121060</strain>
    </source>
</reference>
<sequence length="607" mass="68158">MMESVDVTIIGAGWSGLAALKTYHQVHPNASILLLEAADTVGGVWAQHRLYEGLKSNNMRGTYEFSDFPLDDSYGVAPGEHLPGAVIQKYLTDFAEHFHLTPHIHLRRRVRTIQHEPDTTWTLTVDHLDPETPDAITETSTLHTSKLILATGITSQPYLPDFPGQEQFTPPLFHIKDLRHYQGQIFAPPPSTTSPPEDTNTNESIVIFGGTKSAWDAVYAAATTTPYQVDWIIRSTGHGPVWMAPPYVTPLKKWLEKLVTTRLLTWFSPCIWGAAGDGCSTVRWLLHGTWLGRKVVDAFWWVLGNDVLTLNNYAAHPETRKLVPWISPFWIASGLSILNYPTDFFELVRRGRVRVHVDEVAGLSDRTVALGAGRRIEQVRALVCATGWKAKPEIQFVPASLEQELGLPEAEDCVPREVVRCADHEIRRRFPRLQRPPPMVKGYRPLAADAPAAAGHPLRLTRFMVPVGDLGKERSIACLGLTMTINTAMVAQAQALWVAAWMGEKLTLKSQERCPDPARKALRVQSSSDVDADLVWETTLHSQFGVHRYPGGFGRRNPDFVFDALPYVDLLLRDLGLDYRRKGKSLKWLEPYGMEDYRGLVEEWMVD</sequence>
<gene>
    <name evidence="1" type="ORF">BO66DRAFT_392014</name>
</gene>
<keyword evidence="2" id="KW-1185">Reference proteome</keyword>
<evidence type="ECO:0000313" key="2">
    <source>
        <dbReference type="Proteomes" id="UP000249661"/>
    </source>
</evidence>
<protein>
    <submittedName>
        <fullName evidence="1">FAD/NAD(P)-binding domain-containing protein</fullName>
    </submittedName>
</protein>
<organism evidence="1 2">
    <name type="scientific">Aspergillus aculeatinus CBS 121060</name>
    <dbReference type="NCBI Taxonomy" id="1448322"/>
    <lineage>
        <taxon>Eukaryota</taxon>
        <taxon>Fungi</taxon>
        <taxon>Dikarya</taxon>
        <taxon>Ascomycota</taxon>
        <taxon>Pezizomycotina</taxon>
        <taxon>Eurotiomycetes</taxon>
        <taxon>Eurotiomycetidae</taxon>
        <taxon>Eurotiales</taxon>
        <taxon>Aspergillaceae</taxon>
        <taxon>Aspergillus</taxon>
        <taxon>Aspergillus subgen. Circumdati</taxon>
    </lineage>
</organism>
<proteinExistence type="predicted"/>
<accession>A0ACD1H9H7</accession>